<evidence type="ECO:0000256" key="3">
    <source>
        <dbReference type="ARBA" id="ARBA00022475"/>
    </source>
</evidence>
<feature type="transmembrane region" description="Helical" evidence="7">
    <location>
        <begin position="29"/>
        <end position="47"/>
    </location>
</feature>
<keyword evidence="4 7" id="KW-0812">Transmembrane</keyword>
<keyword evidence="3 7" id="KW-1003">Cell membrane</keyword>
<protein>
    <recommendedName>
        <fullName evidence="7">UPF0114 protein BKK55_06530</fullName>
    </recommendedName>
</protein>
<evidence type="ECO:0000256" key="1">
    <source>
        <dbReference type="ARBA" id="ARBA00004651"/>
    </source>
</evidence>
<dbReference type="HAMAP" id="MF_00143">
    <property type="entry name" value="UPF0114"/>
    <property type="match status" value="1"/>
</dbReference>
<keyword evidence="9" id="KW-1185">Reference proteome</keyword>
<dbReference type="NCBIfam" id="TIGR00645">
    <property type="entry name" value="HI0507"/>
    <property type="match status" value="1"/>
</dbReference>
<dbReference type="RefSeq" id="WP_059365985.1">
    <property type="nucleotide sequence ID" value="NZ_MLHO01000032.1"/>
</dbReference>
<proteinExistence type="inferred from homology"/>
<comment type="caution">
    <text evidence="8">The sequence shown here is derived from an EMBL/GenBank/DDBJ whole genome shotgun (WGS) entry which is preliminary data.</text>
</comment>
<dbReference type="InterPro" id="IPR020761">
    <property type="entry name" value="UPF0114_bac"/>
</dbReference>
<dbReference type="PANTHER" id="PTHR38596">
    <property type="entry name" value="UPF0114 PROTEIN YQHA"/>
    <property type="match status" value="1"/>
</dbReference>
<keyword evidence="6 7" id="KW-0472">Membrane</keyword>
<evidence type="ECO:0000256" key="5">
    <source>
        <dbReference type="ARBA" id="ARBA00022989"/>
    </source>
</evidence>
<reference evidence="8 9" key="1">
    <citation type="submission" date="2016-10" db="EMBL/GenBank/DDBJ databases">
        <title>Rodentibacter gen. nov. and new species.</title>
        <authorList>
            <person name="Christensen H."/>
        </authorList>
    </citation>
    <scope>NUCLEOTIDE SEQUENCE [LARGE SCALE GENOMIC DNA]</scope>
    <source>
        <strain evidence="8 9">1996246016</strain>
    </source>
</reference>
<sequence>MEQQKPQDPYAKYNAQSSTISKIIFASRWLQLPIYLGLVAVQGIYAYKFMKSLWHLLTNINEMDSNTIMLAVLNLIDVVMIANLLVMVTIGGYEIFVSKLRTRNHPDQPEWMSHVNATVLKVKLSMSIITISSIHMLQTFVNVSNLPEKTMMWQLFLHLGFLVSAIALAYTDKILYSTSHKNH</sequence>
<feature type="transmembrane region" description="Helical" evidence="7">
    <location>
        <begin position="153"/>
        <end position="171"/>
    </location>
</feature>
<organism evidence="8 9">
    <name type="scientific">Rodentibacter genomosp. 2</name>
    <dbReference type="NCBI Taxonomy" id="1908266"/>
    <lineage>
        <taxon>Bacteria</taxon>
        <taxon>Pseudomonadati</taxon>
        <taxon>Pseudomonadota</taxon>
        <taxon>Gammaproteobacteria</taxon>
        <taxon>Pasteurellales</taxon>
        <taxon>Pasteurellaceae</taxon>
        <taxon>Rodentibacter</taxon>
    </lineage>
</organism>
<dbReference type="AlphaFoldDB" id="A0A1V3JGR1"/>
<dbReference type="GO" id="GO:0005886">
    <property type="term" value="C:plasma membrane"/>
    <property type="evidence" value="ECO:0007669"/>
    <property type="project" value="UniProtKB-SubCell"/>
</dbReference>
<evidence type="ECO:0000256" key="2">
    <source>
        <dbReference type="ARBA" id="ARBA00005774"/>
    </source>
</evidence>
<dbReference type="PANTHER" id="PTHR38596:SF1">
    <property type="entry name" value="UPF0114 PROTEIN YQHA"/>
    <property type="match status" value="1"/>
</dbReference>
<dbReference type="Proteomes" id="UP000188541">
    <property type="component" value="Unassembled WGS sequence"/>
</dbReference>
<accession>A0A1V3JGR1</accession>
<evidence type="ECO:0000313" key="9">
    <source>
        <dbReference type="Proteomes" id="UP000188541"/>
    </source>
</evidence>
<dbReference type="Pfam" id="PF03350">
    <property type="entry name" value="UPF0114"/>
    <property type="match status" value="1"/>
</dbReference>
<feature type="transmembrane region" description="Helical" evidence="7">
    <location>
        <begin position="122"/>
        <end position="141"/>
    </location>
</feature>
<gene>
    <name evidence="8" type="ORF">BKK55_06530</name>
</gene>
<dbReference type="GeneID" id="85657792"/>
<dbReference type="InterPro" id="IPR005134">
    <property type="entry name" value="UPF0114"/>
</dbReference>
<evidence type="ECO:0000256" key="4">
    <source>
        <dbReference type="ARBA" id="ARBA00022692"/>
    </source>
</evidence>
<evidence type="ECO:0000313" key="8">
    <source>
        <dbReference type="EMBL" id="OOF55940.1"/>
    </source>
</evidence>
<name>A0A1V3JGR1_9PAST</name>
<comment type="similarity">
    <text evidence="2 7">Belongs to the UPF0114 family.</text>
</comment>
<comment type="subcellular location">
    <subcellularLocation>
        <location evidence="1 7">Cell membrane</location>
        <topology evidence="1 7">Multi-pass membrane protein</topology>
    </subcellularLocation>
</comment>
<dbReference type="OrthoDB" id="9783569at2"/>
<keyword evidence="5 7" id="KW-1133">Transmembrane helix</keyword>
<evidence type="ECO:0000256" key="7">
    <source>
        <dbReference type="HAMAP-Rule" id="MF_00143"/>
    </source>
</evidence>
<dbReference type="STRING" id="1908266.BKK55_06530"/>
<evidence type="ECO:0000256" key="6">
    <source>
        <dbReference type="ARBA" id="ARBA00023136"/>
    </source>
</evidence>
<dbReference type="EMBL" id="MLHO01000032">
    <property type="protein sequence ID" value="OOF55940.1"/>
    <property type="molecule type" value="Genomic_DNA"/>
</dbReference>
<feature type="transmembrane region" description="Helical" evidence="7">
    <location>
        <begin position="67"/>
        <end position="93"/>
    </location>
</feature>